<dbReference type="Proteomes" id="UP000789525">
    <property type="component" value="Unassembled WGS sequence"/>
</dbReference>
<keyword evidence="2" id="KW-1185">Reference proteome</keyword>
<evidence type="ECO:0000313" key="1">
    <source>
        <dbReference type="EMBL" id="CAG8450135.1"/>
    </source>
</evidence>
<sequence>MAKRPDYGKQGRVVRLKSNYFKISKFPSVSIYHYNFDSTPKASKAMIERIYVHVSGENRFSDYHAVFDGNSAIYSATPLPLENERRGTRFTVNLTGRNGETSKDGSYNVTIRFIQLLNLDELKRHISGGSVSPNEVTKCITALNTYINYSVRQRYLTVGRAIYPDDPRGRPIILSRGFELKKGFYQSLRPGTNCLAINVDVCVGVFYAEDNVLNVACGILGKRSKDEFRRGMTEIERIILLRHLRGLKIRVTHQKQRKPVYTIKNLSTDSASGIFFHHEKEDREVSVAEYFHLTYGRKLEFEGLPCIKVNKDVFLPFEVCEVLKGQRSDGSLPDTTLADVIKHACIKPRERFDRILHSVREIFRYNGDPFLKSIGMGVEPCSMLVEGHVLQPPVLEYHPKSVNPVFTPEAGRWNITNKVVALGKKLQNWSVLVYANEKNHPKPIVRCFMQKFREVANQKGICVVNEPKIYYSNPNGEVHKSFYQACCLSRFNKDLPPQLIFCIVERVSPLYGEIKRIGDTELGVPTQVMLAKQLSRNSIDQLCANVALKVNVKLGGQNYFLSKGQLGFVSEVPTMIFGADVYHSGRGENKPSIAAVCSSMDIDATEYCSRYSKNKESRNETIENLQEMVDDLLHAFWERNDTLPQRILFYRDGVAEGQFEHVLHDEVKVLKACFENCYKKGFEPKLTFCTPVSHHFARLTYRFMPSEPRDGDKNGNCPPGTIVDNSILVPQEFGFYLQPHNVLQGTGRPIRYNVLYDENNFTADGIQALTHKLCYLSSRFAW</sequence>
<dbReference type="EMBL" id="CAJVPT010000775">
    <property type="protein sequence ID" value="CAG8450135.1"/>
    <property type="molecule type" value="Genomic_DNA"/>
</dbReference>
<protein>
    <submittedName>
        <fullName evidence="1">17220_t:CDS:1</fullName>
    </submittedName>
</protein>
<organism evidence="1 2">
    <name type="scientific">Acaulospora colombiana</name>
    <dbReference type="NCBI Taxonomy" id="27376"/>
    <lineage>
        <taxon>Eukaryota</taxon>
        <taxon>Fungi</taxon>
        <taxon>Fungi incertae sedis</taxon>
        <taxon>Mucoromycota</taxon>
        <taxon>Glomeromycotina</taxon>
        <taxon>Glomeromycetes</taxon>
        <taxon>Diversisporales</taxon>
        <taxon>Acaulosporaceae</taxon>
        <taxon>Acaulospora</taxon>
    </lineage>
</organism>
<reference evidence="1" key="1">
    <citation type="submission" date="2021-06" db="EMBL/GenBank/DDBJ databases">
        <authorList>
            <person name="Kallberg Y."/>
            <person name="Tangrot J."/>
            <person name="Rosling A."/>
        </authorList>
    </citation>
    <scope>NUCLEOTIDE SEQUENCE</scope>
    <source>
        <strain evidence="1">CL356</strain>
    </source>
</reference>
<gene>
    <name evidence="1" type="ORF">ACOLOM_LOCUS720</name>
</gene>
<proteinExistence type="predicted"/>
<accession>A0ACA9K407</accession>
<evidence type="ECO:0000313" key="2">
    <source>
        <dbReference type="Proteomes" id="UP000789525"/>
    </source>
</evidence>
<comment type="caution">
    <text evidence="1">The sequence shown here is derived from an EMBL/GenBank/DDBJ whole genome shotgun (WGS) entry which is preliminary data.</text>
</comment>
<name>A0ACA9K407_9GLOM</name>